<protein>
    <submittedName>
        <fullName evidence="1">Uncharacterized protein</fullName>
    </submittedName>
</protein>
<reference evidence="1" key="1">
    <citation type="journal article" date="2020" name="Nature">
        <title>Giant virus diversity and host interactions through global metagenomics.</title>
        <authorList>
            <person name="Schulz F."/>
            <person name="Roux S."/>
            <person name="Paez-Espino D."/>
            <person name="Jungbluth S."/>
            <person name="Walsh D.A."/>
            <person name="Denef V.J."/>
            <person name="McMahon K.D."/>
            <person name="Konstantinidis K.T."/>
            <person name="Eloe-Fadrosh E.A."/>
            <person name="Kyrpides N.C."/>
            <person name="Woyke T."/>
        </authorList>
    </citation>
    <scope>NUCLEOTIDE SEQUENCE</scope>
    <source>
        <strain evidence="1">GVMAG-S-1021933-23</strain>
    </source>
</reference>
<accession>A0A6C0AEN6</accession>
<proteinExistence type="predicted"/>
<dbReference type="EMBL" id="MN740593">
    <property type="protein sequence ID" value="QHS77835.1"/>
    <property type="molecule type" value="Genomic_DNA"/>
</dbReference>
<name>A0A6C0AEN6_9ZZZZ</name>
<evidence type="ECO:0000313" key="1">
    <source>
        <dbReference type="EMBL" id="QHS77835.1"/>
    </source>
</evidence>
<organism evidence="1">
    <name type="scientific">viral metagenome</name>
    <dbReference type="NCBI Taxonomy" id="1070528"/>
    <lineage>
        <taxon>unclassified sequences</taxon>
        <taxon>metagenomes</taxon>
        <taxon>organismal metagenomes</taxon>
    </lineage>
</organism>
<dbReference type="AlphaFoldDB" id="A0A6C0AEN6"/>
<sequence length="99" mass="11474">MVGEFSKNLGELVPYIDESSSKEVLISVSNYFNSRNFTEADEKICELINKKYLKTKIEILELLQSKEIKKIVSENILENEIFFLSKSQKNILLKNVENV</sequence>